<sequence length="108" mass="11899">YSGVIVVSYMASHMRCRENCMPPKDVCALTGRPKLASMDKLLEFGVYNHVDMSGILMSKQLTGGLGAIEGKELRTLLKRLENLNKPYTLAIGTACDCHGILKLTKIQK</sequence>
<accession>X1DTF7</accession>
<comment type="caution">
    <text evidence="1">The sequence shown here is derived from an EMBL/GenBank/DDBJ whole genome shotgun (WGS) entry which is preliminary data.</text>
</comment>
<dbReference type="AlphaFoldDB" id="X1DTF7"/>
<organism evidence="1">
    <name type="scientific">marine sediment metagenome</name>
    <dbReference type="NCBI Taxonomy" id="412755"/>
    <lineage>
        <taxon>unclassified sequences</taxon>
        <taxon>metagenomes</taxon>
        <taxon>ecological metagenomes</taxon>
    </lineage>
</organism>
<proteinExistence type="predicted"/>
<protein>
    <submittedName>
        <fullName evidence="1">Uncharacterized protein</fullName>
    </submittedName>
</protein>
<evidence type="ECO:0000313" key="1">
    <source>
        <dbReference type="EMBL" id="GAH11500.1"/>
    </source>
</evidence>
<name>X1DTF7_9ZZZZ</name>
<gene>
    <name evidence="1" type="ORF">S01H4_57991</name>
</gene>
<dbReference type="EMBL" id="BART01033826">
    <property type="protein sequence ID" value="GAH11500.1"/>
    <property type="molecule type" value="Genomic_DNA"/>
</dbReference>
<reference evidence="1" key="1">
    <citation type="journal article" date="2014" name="Front. Microbiol.">
        <title>High frequency of phylogenetically diverse reductive dehalogenase-homologous genes in deep subseafloor sedimentary metagenomes.</title>
        <authorList>
            <person name="Kawai M."/>
            <person name="Futagami T."/>
            <person name="Toyoda A."/>
            <person name="Takaki Y."/>
            <person name="Nishi S."/>
            <person name="Hori S."/>
            <person name="Arai W."/>
            <person name="Tsubouchi T."/>
            <person name="Morono Y."/>
            <person name="Uchiyama I."/>
            <person name="Ito T."/>
            <person name="Fujiyama A."/>
            <person name="Inagaki F."/>
            <person name="Takami H."/>
        </authorList>
    </citation>
    <scope>NUCLEOTIDE SEQUENCE</scope>
    <source>
        <strain evidence="1">Expedition CK06-06</strain>
    </source>
</reference>
<feature type="non-terminal residue" evidence="1">
    <location>
        <position position="1"/>
    </location>
</feature>